<organism evidence="3 4">
    <name type="scientific">Trypanosoma cruzi</name>
    <dbReference type="NCBI Taxonomy" id="5693"/>
    <lineage>
        <taxon>Eukaryota</taxon>
        <taxon>Discoba</taxon>
        <taxon>Euglenozoa</taxon>
        <taxon>Kinetoplastea</taxon>
        <taxon>Metakinetoplastina</taxon>
        <taxon>Trypanosomatida</taxon>
        <taxon>Trypanosomatidae</taxon>
        <taxon>Trypanosoma</taxon>
        <taxon>Schizotrypanum</taxon>
    </lineage>
</organism>
<dbReference type="Pfam" id="PF08163">
    <property type="entry name" value="DNAPKcs_CC3"/>
    <property type="match status" value="1"/>
</dbReference>
<reference evidence="3 4" key="1">
    <citation type="journal article" date="2019" name="Genome Biol. Evol.">
        <title>Nanopore Sequencing Significantly Improves Genome Assembly of the Protozoan Parasite Trypanosoma cruzi.</title>
        <authorList>
            <person name="Diaz-Viraque F."/>
            <person name="Pita S."/>
            <person name="Greif G."/>
            <person name="de Souza R.C.M."/>
            <person name="Iraola G."/>
            <person name="Robello C."/>
        </authorList>
    </citation>
    <scope>NUCLEOTIDE SEQUENCE [LARGE SCALE GENOMIC DNA]</scope>
    <source>
        <strain evidence="3 4">Berenice</strain>
    </source>
</reference>
<comment type="caution">
    <text evidence="3">The sequence shown here is derived from an EMBL/GenBank/DDBJ whole genome shotgun (WGS) entry which is preliminary data.</text>
</comment>
<evidence type="ECO:0000259" key="2">
    <source>
        <dbReference type="SMART" id="SM01344"/>
    </source>
</evidence>
<evidence type="ECO:0000256" key="1">
    <source>
        <dbReference type="SAM" id="MobiDB-lite"/>
    </source>
</evidence>
<dbReference type="EMBL" id="JABDHM010000041">
    <property type="protein sequence ID" value="KAF5221127.1"/>
    <property type="molecule type" value="Genomic_DNA"/>
</dbReference>
<dbReference type="InterPro" id="IPR016024">
    <property type="entry name" value="ARM-type_fold"/>
</dbReference>
<dbReference type="InterPro" id="IPR012582">
    <property type="entry name" value="DNAPKcs_CC3"/>
</dbReference>
<evidence type="ECO:0000313" key="4">
    <source>
        <dbReference type="Proteomes" id="UP000583944"/>
    </source>
</evidence>
<dbReference type="VEuPathDB" id="TriTrypDB:ECC02_005839"/>
<dbReference type="InterPro" id="IPR046804">
    <property type="entry name" value="DNA-PKcs_N"/>
</dbReference>
<evidence type="ECO:0000313" key="3">
    <source>
        <dbReference type="EMBL" id="KAF5221127.1"/>
    </source>
</evidence>
<dbReference type="GO" id="GO:0006303">
    <property type="term" value="P:double-strand break repair via nonhomologous end joining"/>
    <property type="evidence" value="ECO:0007669"/>
    <property type="project" value="InterPro"/>
</dbReference>
<dbReference type="InterPro" id="IPR011989">
    <property type="entry name" value="ARM-like"/>
</dbReference>
<accession>A0A7J6Y367</accession>
<name>A0A7J6Y367_TRYCR</name>
<dbReference type="Proteomes" id="UP000583944">
    <property type="component" value="Unassembled WGS sequence"/>
</dbReference>
<sequence>MPAESLTANHSCLRRRAAGGSWKEEDTNTHTHTQKKKKKKRDIVRRMTVEEIFFSLRADVAALRFLLVGLQGSASDACHVFDNMERRLRSSKIAFFSAHETVPLLECVLSNEESGLLRVLNDYCEKMRFFGTDARDARVLKRAMSFLNLFFESFQESVTIPQVEEVHSTVWHTFMLLHRLSKHVEVQAECLGVLSALLRSCGQRLSPARLDVAKVVEVCVLILERKITSGLRLRSNAMRLLGCMCGVYTTLMSPHAMRILHAMVSVGQHLVASDEVEQVIGEGLLLAFSDYSGGFPLVFNGPDRDTLMLMYHLIKKAILLAGTCQNYRFCKAALALLGKRADFLKECLMNDMQDCFTALRHLWSHRNVEVRRATHAATAGFFRALVLSWSSDNQRHDLAPRLRYMLHALEATMRDKQGKSRDLSFAIMAFGYMARPLVSCFGVDYLALTFHEMVKRCEVLLTLTSGPVEDVVRLLPYFLSALASMLLELPPMGSELPQLLNFTLHTTLFLYPRGMCSENIRSTFGSALLKLLAAIHYCHGVEFGVVLVARWLLALACVSFSCWDPKKGLPTAVEDVNMQKSYILLWESLQSHSHSVLDWGSPWNLSISDAMLDSLRMALRRELVSAELEMLRQFDVSLLSTEEEARDGGDTDFHWPVVHELGEMQLCSMEDCNAFLRFTSFFIGSLDATFSEAIGLEEVAAILVEALVSFATRHTQIAGGYTCLYELLQAGWRAGLSLSHAWIFLRSFSRTCLNCLTIYTDELQLQSALCMISMSHFGLLETAQLLYPIEVVIRHADDTAAVADALEVLDCCLEKDRALVMPPFCALLSQLTVFNPAFGQLHSLLVRHGAQLGDGVRRGVKDEVLECRHGTTPALPCLRRHMDGAQLPLPMGSTTLFLPLGSLLPRATMLSFQEKDCQLRLAACELLRAAVGWCIEHNVDDLYGELFDTVIVLAGASAAGSGIQVMFGALLRQCARCFALRGGRGAKVMENAIFRGTAVPHNASIRRVSIEALAEYVQWSLKYELRLQLLQEDGAQESQLKSVLLWVCLTLRGPSAWQRLGAAGVLDRLLHLLRCERAALPFVVPFTRALLAALASMRMNEWDGGDEREGDGGGRAAVSLAGNLCRCVRRLEVYVATNCELLVHMWQDRNVAEENEAVLRDILLHAYREGCHTASGAALLRLFAAICRCMPGYTEGDVGPRRWLLTHLSILRDFDLRETIPGRRLECGLQMHYMLMSNALFPSTLKRTRTEDASLDEESTYFRRVLEELDRYVAESAAGCSDSACISARVLFIARHLVRVLSGEVGTVASKLLLLNRSLPHFAARLLLAPTSLGITPGPYYEVQRLCGRELVAALSVSLRSDEGRFRELVDCLREHVPATLWLTPQPNLLEFFLSDPHTAVHTLRSLAVLVDLGLWAEVLLLPSLSRVIQRRLLEGLLEAVRDECVVNSQWGTIFCHMLLLLLLSPLPPPSLDDAKARKGGENVTNVPKGFGLREVLSAVQRDEERFVDRKTSPVFLAAILRGDWRDAGKNGATLRYLLTELFQVCGELLQRSGESSLQSAPFVALRGLLHDVHQGPKPAAETWALAMKRGVDALMHIGRGGSPAVLAFFLEVHRCCLRVGGNHFLACHEYDILVDISAAVDGERWTMRPHALLTSRVAVHLFVQGVDVLCDAVAAASAGNERPTQPYATLVEQLMRRAINDELPLDWREVDDGSINGIHYAFVVRALIRIVRCTAALDAALLLSLVPLLHQTDMPQYTALVTAVSSGLQKLPSEALVELCHKSRELQQQCGLPWAVWWGLTHHLLLPSLRRLLPAVRDKFFLQHVVGLVEEASAPPSGAATLQIKTRALIMLEAVFDMTAASVLRGPINAAFTGKKDGSSGKELIIALIKACCAARVFVPPATFSPEAFHDALNYRQSAHRCLVAVLVATQEQEKVFTRLLLNSPGGGVWNQIVDTSFKHFFHVETNFPYMTECRAKECSDWEVRKCVATFQRLAESNTGILRQGTGGEMQCVYAVDNAVDHTFLTANLPWLSHALVMHDEGDDKPHNRKREEKENRAPRVKLDGVWISTCFGALLRVTDFLLSRFAVNPADGWVKEIIGLFSSAAIHVNVRLVLARLIQMRASSFTPAANALRDSLVSLVCEEGMGEGGVHYVARDLLELLFHWGETGAMNFTAEAARKLMVFLFRGAPHPSADVMQHNLDLVRRLVSLLKPLSPVCDRDLLHVLRGQVLAFRFGIRMCGLLIDNGVLLSSVAPASLVDLYHALVSCFNRNKNIATVEEEELLVVADVVGKELRGLRDFAETDALLLRDTVRSALLCLWSRSPGVALRVLCAIVQHDSGVVEDIPLSTLLANFMSRDATEQLAALHVIKCTLSRAAEAYATLHDIFSGHLFTLSAPVRVALYYLLVELFPLLTAAEKESFMNAFLSPDAMQIMCGSEDTNLAFFKLAVRVYEVAPSSFLLARVAEGLKEPLPSVRFMLLEFLDAHVLPRDSYVSRLAALKEAITPQTVGHDVWLKHAAVLTLSLCHTAGAACPATGNMIASPPSFAFLGPCFLNDPLKRHGVSHELCPRASRGGLPGAHSESEDLFLQRHREEGAEKPEASITRALPACSEAEFVGFQVPSESFVAPLQLLCMHDTETARCFLGHIEGSVAV</sequence>
<dbReference type="Pfam" id="PF20500">
    <property type="entry name" value="DNA-PKcs_N"/>
    <property type="match status" value="1"/>
</dbReference>
<feature type="domain" description="DNA-dependent protein kinase catalytic subunit CC3" evidence="2">
    <location>
        <begin position="1795"/>
        <end position="2174"/>
    </location>
</feature>
<dbReference type="SUPFAM" id="SSF48371">
    <property type="entry name" value="ARM repeat"/>
    <property type="match status" value="1"/>
</dbReference>
<protein>
    <recommendedName>
        <fullName evidence="2">DNA-dependent protein kinase catalytic subunit CC3 domain-containing protein</fullName>
    </recommendedName>
</protein>
<dbReference type="GO" id="GO:0005634">
    <property type="term" value="C:nucleus"/>
    <property type="evidence" value="ECO:0007669"/>
    <property type="project" value="InterPro"/>
</dbReference>
<dbReference type="VEuPathDB" id="TriTrypDB:BCY84_06143"/>
<proteinExistence type="predicted"/>
<feature type="region of interest" description="Disordered" evidence="1">
    <location>
        <begin position="16"/>
        <end position="40"/>
    </location>
</feature>
<gene>
    <name evidence="3" type="ORF">ECC02_005839</name>
</gene>
<dbReference type="SMART" id="SM01344">
    <property type="entry name" value="NUC194"/>
    <property type="match status" value="1"/>
</dbReference>
<dbReference type="Gene3D" id="1.25.10.10">
    <property type="entry name" value="Leucine-rich Repeat Variant"/>
    <property type="match status" value="1"/>
</dbReference>